<dbReference type="AlphaFoldDB" id="A0A2G5UQP3"/>
<name>A0A2G5UQP3_9PELO</name>
<dbReference type="EMBL" id="PDUG01000003">
    <property type="protein sequence ID" value="PIC41867.1"/>
    <property type="molecule type" value="Genomic_DNA"/>
</dbReference>
<gene>
    <name evidence="2" type="primary">Cnig_chr_III.g9137</name>
    <name evidence="2" type="ORF">B9Z55_009137</name>
</gene>
<dbReference type="Proteomes" id="UP000230233">
    <property type="component" value="Chromosome III"/>
</dbReference>
<sequence>MKTHAVSNELLFGFSIITFLVFLYGDATCELIEQLKIEYRLRFNWKRDNEFKDETQDDLRKMDEKWAEANEEIEGGRKIAQETLEKLWKMRRKREKDGWVYSEKGFRRWKTFGKNDELLAQGNDLDSIYTDYV</sequence>
<evidence type="ECO:0000256" key="1">
    <source>
        <dbReference type="SAM" id="Phobius"/>
    </source>
</evidence>
<comment type="caution">
    <text evidence="2">The sequence shown here is derived from an EMBL/GenBank/DDBJ whole genome shotgun (WGS) entry which is preliminary data.</text>
</comment>
<keyword evidence="3" id="KW-1185">Reference proteome</keyword>
<accession>A0A2G5UQP3</accession>
<keyword evidence="1" id="KW-0812">Transmembrane</keyword>
<keyword evidence="1" id="KW-0472">Membrane</keyword>
<protein>
    <submittedName>
        <fullName evidence="2">Uncharacterized protein</fullName>
    </submittedName>
</protein>
<keyword evidence="1" id="KW-1133">Transmembrane helix</keyword>
<organism evidence="2 3">
    <name type="scientific">Caenorhabditis nigoni</name>
    <dbReference type="NCBI Taxonomy" id="1611254"/>
    <lineage>
        <taxon>Eukaryota</taxon>
        <taxon>Metazoa</taxon>
        <taxon>Ecdysozoa</taxon>
        <taxon>Nematoda</taxon>
        <taxon>Chromadorea</taxon>
        <taxon>Rhabditida</taxon>
        <taxon>Rhabditina</taxon>
        <taxon>Rhabditomorpha</taxon>
        <taxon>Rhabditoidea</taxon>
        <taxon>Rhabditidae</taxon>
        <taxon>Peloderinae</taxon>
        <taxon>Caenorhabditis</taxon>
    </lineage>
</organism>
<evidence type="ECO:0000313" key="2">
    <source>
        <dbReference type="EMBL" id="PIC41867.1"/>
    </source>
</evidence>
<reference evidence="3" key="1">
    <citation type="submission" date="2017-10" db="EMBL/GenBank/DDBJ databases">
        <title>Rapid genome shrinkage in a self-fertile nematode reveals novel sperm competition proteins.</title>
        <authorList>
            <person name="Yin D."/>
            <person name="Schwarz E.M."/>
            <person name="Thomas C.G."/>
            <person name="Felde R.L."/>
            <person name="Korf I.F."/>
            <person name="Cutter A.D."/>
            <person name="Schartner C.M."/>
            <person name="Ralston E.J."/>
            <person name="Meyer B.J."/>
            <person name="Haag E.S."/>
        </authorList>
    </citation>
    <scope>NUCLEOTIDE SEQUENCE [LARGE SCALE GENOMIC DNA]</scope>
    <source>
        <strain evidence="3">JU1422</strain>
    </source>
</reference>
<feature type="transmembrane region" description="Helical" evidence="1">
    <location>
        <begin position="12"/>
        <end position="32"/>
    </location>
</feature>
<evidence type="ECO:0000313" key="3">
    <source>
        <dbReference type="Proteomes" id="UP000230233"/>
    </source>
</evidence>
<proteinExistence type="predicted"/>